<dbReference type="PROSITE" id="PS50297">
    <property type="entry name" value="ANK_REP_REGION"/>
    <property type="match status" value="1"/>
</dbReference>
<feature type="non-terminal residue" evidence="2">
    <location>
        <position position="125"/>
    </location>
</feature>
<dbReference type="AlphaFoldDB" id="A0A292Q1Y8"/>
<dbReference type="InterPro" id="IPR036770">
    <property type="entry name" value="Ankyrin_rpt-contain_sf"/>
</dbReference>
<sequence>VERVSFLYHSARHWFTYFRPIEYMAPAPLSEAAVKVLEIGQAWLDIYDPDRPWQDEPEDSWPYPSAIYYCSLLGLATPCKLLVNRTEDGVNVNARGGRYGNALQATAYQGTESVVRLLLERGVDV</sequence>
<proteinExistence type="predicted"/>
<protein>
    <submittedName>
        <fullName evidence="2">Uncharacterized protein</fullName>
    </submittedName>
</protein>
<keyword evidence="3" id="KW-1185">Reference proteome</keyword>
<keyword evidence="1" id="KW-0040">ANK repeat</keyword>
<reference evidence="2" key="1">
    <citation type="submission" date="2015-10" db="EMBL/GenBank/DDBJ databases">
        <authorList>
            <person name="Regsiter A."/>
            <person name="william w."/>
        </authorList>
    </citation>
    <scope>NUCLEOTIDE SEQUENCE</scope>
    <source>
        <strain evidence="2">Montdore</strain>
    </source>
</reference>
<dbReference type="Gene3D" id="1.25.40.20">
    <property type="entry name" value="Ankyrin repeat-containing domain"/>
    <property type="match status" value="1"/>
</dbReference>
<dbReference type="InterPro" id="IPR002110">
    <property type="entry name" value="Ankyrin_rpt"/>
</dbReference>
<name>A0A292Q1Y8_9PEZI</name>
<dbReference type="PROSITE" id="PS50088">
    <property type="entry name" value="ANK_REPEAT"/>
    <property type="match status" value="1"/>
</dbReference>
<gene>
    <name evidence="2" type="ORF">GSTUAT00003008001</name>
</gene>
<dbReference type="SUPFAM" id="SSF48403">
    <property type="entry name" value="Ankyrin repeat"/>
    <property type="match status" value="1"/>
</dbReference>
<evidence type="ECO:0000313" key="2">
    <source>
        <dbReference type="EMBL" id="CUS12888.1"/>
    </source>
</evidence>
<feature type="repeat" description="ANK" evidence="1">
    <location>
        <begin position="98"/>
        <end position="125"/>
    </location>
</feature>
<evidence type="ECO:0000256" key="1">
    <source>
        <dbReference type="PROSITE-ProRule" id="PRU00023"/>
    </source>
</evidence>
<organism evidence="2 3">
    <name type="scientific">Tuber aestivum</name>
    <name type="common">summer truffle</name>
    <dbReference type="NCBI Taxonomy" id="59557"/>
    <lineage>
        <taxon>Eukaryota</taxon>
        <taxon>Fungi</taxon>
        <taxon>Dikarya</taxon>
        <taxon>Ascomycota</taxon>
        <taxon>Pezizomycotina</taxon>
        <taxon>Pezizomycetes</taxon>
        <taxon>Pezizales</taxon>
        <taxon>Tuberaceae</taxon>
        <taxon>Tuber</taxon>
    </lineage>
</organism>
<accession>A0A292Q1Y8</accession>
<evidence type="ECO:0000313" key="3">
    <source>
        <dbReference type="Proteomes" id="UP001412239"/>
    </source>
</evidence>
<dbReference type="EMBL" id="LN890981">
    <property type="protein sequence ID" value="CUS12888.1"/>
    <property type="molecule type" value="Genomic_DNA"/>
</dbReference>
<feature type="non-terminal residue" evidence="2">
    <location>
        <position position="1"/>
    </location>
</feature>
<dbReference type="Proteomes" id="UP001412239">
    <property type="component" value="Unassembled WGS sequence"/>
</dbReference>